<feature type="domain" description="DSBA-like thioredoxin" evidence="1">
    <location>
        <begin position="4"/>
        <end position="185"/>
    </location>
</feature>
<name>A0A6J4S9G1_9ACTN</name>
<dbReference type="Pfam" id="PF01323">
    <property type="entry name" value="DSBA"/>
    <property type="match status" value="1"/>
</dbReference>
<evidence type="ECO:0000313" key="2">
    <source>
        <dbReference type="EMBL" id="CAA9493272.1"/>
    </source>
</evidence>
<reference evidence="2" key="1">
    <citation type="submission" date="2020-02" db="EMBL/GenBank/DDBJ databases">
        <authorList>
            <person name="Meier V. D."/>
        </authorList>
    </citation>
    <scope>NUCLEOTIDE SEQUENCE</scope>
    <source>
        <strain evidence="2">AVDCRST_MAG12</strain>
    </source>
</reference>
<dbReference type="PANTHER" id="PTHR42943">
    <property type="entry name" value="GLUTATHIONE S-TRANSFERASE KAPPA"/>
    <property type="match status" value="1"/>
</dbReference>
<accession>A0A6J4S9G1</accession>
<gene>
    <name evidence="2" type="ORF">AVDCRST_MAG12-2215</name>
</gene>
<dbReference type="InterPro" id="IPR036249">
    <property type="entry name" value="Thioredoxin-like_sf"/>
</dbReference>
<evidence type="ECO:0000259" key="1">
    <source>
        <dbReference type="Pfam" id="PF01323"/>
    </source>
</evidence>
<dbReference type="InterPro" id="IPR051924">
    <property type="entry name" value="GST_Kappa/NadH"/>
</dbReference>
<dbReference type="PANTHER" id="PTHR42943:SF2">
    <property type="entry name" value="GLUTATHIONE S-TRANSFERASE KAPPA 1"/>
    <property type="match status" value="1"/>
</dbReference>
<dbReference type="Gene3D" id="3.40.30.10">
    <property type="entry name" value="Glutaredoxin"/>
    <property type="match status" value="1"/>
</dbReference>
<organism evidence="2">
    <name type="scientific">uncultured Rubrobacteraceae bacterium</name>
    <dbReference type="NCBI Taxonomy" id="349277"/>
    <lineage>
        <taxon>Bacteria</taxon>
        <taxon>Bacillati</taxon>
        <taxon>Actinomycetota</taxon>
        <taxon>Rubrobacteria</taxon>
        <taxon>Rubrobacterales</taxon>
        <taxon>Rubrobacteraceae</taxon>
        <taxon>environmental samples</taxon>
    </lineage>
</organism>
<dbReference type="SUPFAM" id="SSF52833">
    <property type="entry name" value="Thioredoxin-like"/>
    <property type="match status" value="1"/>
</dbReference>
<dbReference type="GO" id="GO:0016491">
    <property type="term" value="F:oxidoreductase activity"/>
    <property type="evidence" value="ECO:0007669"/>
    <property type="project" value="InterPro"/>
</dbReference>
<dbReference type="AlphaFoldDB" id="A0A6J4S9G1"/>
<dbReference type="InterPro" id="IPR001853">
    <property type="entry name" value="DSBA-like_thioredoxin_dom"/>
</dbReference>
<dbReference type="EMBL" id="CADCVK010000335">
    <property type="protein sequence ID" value="CAA9493272.1"/>
    <property type="molecule type" value="Genomic_DNA"/>
</dbReference>
<protein>
    <recommendedName>
        <fullName evidence="1">DSBA-like thioredoxin domain-containing protein</fullName>
    </recommendedName>
</protein>
<sequence>MALRYFFDVVCPYSYIMGFEVEEAEDEGLVEIEWLPFELRPAPAPLPEPRGEYIRGHWRGQVYRLADAHGVEIHVPRYQPRSTLTLTLHAFAVEAGKGRTFRNAAHRAFFVEGLDIGDDTVLREAAEESGLDADAAMEAAWDPAGLVALRATREEALRLGVHGVPTVATAEEILFYGAAEPGRLRAMLAKWPAAGPAV</sequence>
<proteinExistence type="predicted"/>